<dbReference type="GO" id="GO:0004563">
    <property type="term" value="F:beta-N-acetylhexosaminidase activity"/>
    <property type="evidence" value="ECO:0007669"/>
    <property type="project" value="UniProtKB-EC"/>
</dbReference>
<organism evidence="8 9">
    <name type="scientific">Rhodotorula toruloides</name>
    <name type="common">Yeast</name>
    <name type="synonym">Rhodosporidium toruloides</name>
    <dbReference type="NCBI Taxonomy" id="5286"/>
    <lineage>
        <taxon>Eukaryota</taxon>
        <taxon>Fungi</taxon>
        <taxon>Dikarya</taxon>
        <taxon>Basidiomycota</taxon>
        <taxon>Pucciniomycotina</taxon>
        <taxon>Microbotryomycetes</taxon>
        <taxon>Sporidiobolales</taxon>
        <taxon>Sporidiobolaceae</taxon>
        <taxon>Rhodotorula</taxon>
    </lineage>
</organism>
<protein>
    <recommendedName>
        <fullName evidence="3">beta-N-acetylhexosaminidase</fullName>
        <ecNumber evidence="3">3.2.1.52</ecNumber>
    </recommendedName>
</protein>
<evidence type="ECO:0000259" key="7">
    <source>
        <dbReference type="Pfam" id="PF18088"/>
    </source>
</evidence>
<comment type="similarity">
    <text evidence="2">Belongs to the glycosyl hydrolase 20 family.</text>
</comment>
<proteinExistence type="inferred from homology"/>
<evidence type="ECO:0000313" key="8">
    <source>
        <dbReference type="EMBL" id="GEM08685.1"/>
    </source>
</evidence>
<evidence type="ECO:0000313" key="9">
    <source>
        <dbReference type="Proteomes" id="UP000321518"/>
    </source>
</evidence>
<dbReference type="SUPFAM" id="SSF51445">
    <property type="entry name" value="(Trans)glycosidases"/>
    <property type="match status" value="1"/>
</dbReference>
<evidence type="ECO:0000259" key="6">
    <source>
        <dbReference type="Pfam" id="PF00728"/>
    </source>
</evidence>
<dbReference type="InterPro" id="IPR015883">
    <property type="entry name" value="Glyco_hydro_20_cat"/>
</dbReference>
<reference evidence="8 9" key="1">
    <citation type="submission" date="2019-07" db="EMBL/GenBank/DDBJ databases">
        <title>Rhodotorula toruloides NBRC10032 genome sequencing.</title>
        <authorList>
            <person name="Shida Y."/>
            <person name="Takaku H."/>
            <person name="Ogasawara W."/>
            <person name="Mori K."/>
        </authorList>
    </citation>
    <scope>NUCLEOTIDE SEQUENCE [LARGE SCALE GENOMIC DNA]</scope>
    <source>
        <strain evidence="8 9">NBRC10032</strain>
    </source>
</reference>
<dbReference type="PANTHER" id="PTHR21040:SF8">
    <property type="entry name" value="BCDNA.GH04120"/>
    <property type="match status" value="1"/>
</dbReference>
<evidence type="ECO:0000256" key="2">
    <source>
        <dbReference type="ARBA" id="ARBA00006285"/>
    </source>
</evidence>
<name>A0A511KFH1_RHOTO</name>
<dbReference type="PANTHER" id="PTHR21040">
    <property type="entry name" value="BCDNA.GH04120"/>
    <property type="match status" value="1"/>
</dbReference>
<dbReference type="EMBL" id="BJWK01000006">
    <property type="protein sequence ID" value="GEM08685.1"/>
    <property type="molecule type" value="Genomic_DNA"/>
</dbReference>
<dbReference type="Proteomes" id="UP000321518">
    <property type="component" value="Unassembled WGS sequence"/>
</dbReference>
<feature type="domain" description="Glycoside hydrolase family 20 catalytic" evidence="6">
    <location>
        <begin position="220"/>
        <end position="426"/>
    </location>
</feature>
<dbReference type="OrthoDB" id="2100085at2759"/>
<dbReference type="Gene3D" id="3.20.20.80">
    <property type="entry name" value="Glycosidases"/>
    <property type="match status" value="1"/>
</dbReference>
<dbReference type="GO" id="GO:0005975">
    <property type="term" value="P:carbohydrate metabolic process"/>
    <property type="evidence" value="ECO:0007669"/>
    <property type="project" value="InterPro"/>
</dbReference>
<dbReference type="EC" id="3.2.1.52" evidence="3"/>
<dbReference type="InterPro" id="IPR017853">
    <property type="entry name" value="GH"/>
</dbReference>
<feature type="region of interest" description="Disordered" evidence="5">
    <location>
        <begin position="159"/>
        <end position="196"/>
    </location>
</feature>
<comment type="caution">
    <text evidence="8">The sequence shown here is derived from an EMBL/GenBank/DDBJ whole genome shotgun (WGS) entry which is preliminary data.</text>
</comment>
<sequence length="1354" mass="152808">MASQASPLASLTQALPEPIQVRPAVPVRTASSRTIPGNSRSTLPRIHLAIPSDALPDDVNDGLREIAREAVRENVRVVETGAGLLSGQGSWVWTIRFEKRDDLRPRAMVIECSHDDFTTLPDGEEFSIKVSYNHPIEAFRALGHIFGISRGLATFSPHSPTSSSFPSASNIPGSGASTPMDTDGTPAPEANGSKGSEIKWTGNVGAQLRREEECLFETVGVMIDCSRNGVLRVERIKTLLRHLALMGSNMLQLYCEDTYQIPGEPFFGYFRGPYTESELREIDDYAFALGIEVIPCIQTLGHLGQMLQWPKYGHLRDTAEVLLAESEETYAFIEKMIRSISGPLRSKRIHVGMDEAHGVSEGRYRQIFDYKDGTQVNNQLSGYYDPNSVVTAELANSIPSEIETVFWDYYHTDSRPYTAKIAQHWQLAGKAPWMASGVWTWSRFWTALPFTFATVRASMKASKEANAGVKHTMCTIWGDEGNEFDLYSALPGILYHSELAYTAREVDEVDAALFRRKFDGIVGADLDDYVYASKLDDTQPESQPIDARTHYTPNISKFLLWEEPFFSFLSPQYRGFDLEHHFSALASYFEQALSTDFSTMTRVSLPHSVNDFPLNSRLRLPYLLASVLSLKCHLRERLVAAYKSGDREELEALGGREPLSRMHRLRALVKELHDQHRENWFDMYKPFGWEVLDLRYGGLQARLETMHQRLIAYLDSNDPNVTKVEELEVELETVYPNSCFLMLDYSRAARATYIYADLPKEEQAMKKRVLSQITDQLFVLVSSSEGGVLKEAQVNAEQQKLRKKVGDQLGRLRQEAAKVKKDDAELATLFKRLDLADQETASHASLPYHLSLDPERRSTEEKMWLKFLLEYPKMWLGSGVDKHAQAQMETFARSIAPFCQERCSLPTLEYLYNDLLPSWARQELAGNDSTFAVLEALEDVDDVEALKAWIAAKHARQKQVFLRLSFSLAFGIGAWCGLYPVTEENYRTHLAALAPFLTTLDGRGSDPAGLSDDSGFDGSSHVRSLFSTINAFVETEDVHVDAPENTPFNMKRFTYSKTIPDPTTTALEGDEVQIFTSLRPSNKAAQRAHVVANRPTTNNLRFRVKIYLILISGMVHLERWHIHHPSNLFYFKSDLHTGWDGHELLITPEIDWLDLAVKHVRKLNEERKRLAEKKETLLPLPLFGDLPQLEVDLGRPCRFALYCLKPDPRNPTSFNKVLPPLPGSEFARMDAYSAQHSDGLFRNSSGEILETEAFARPSQPWQHRPNPYLFALNAAAKLLIHRGDIPSATLKPFLLCVELVSQIFRFAPTDAPAEPALPADMALFDERTRMWAKDMQEVRTPAKKRCGSLEEVGG</sequence>
<evidence type="ECO:0000256" key="5">
    <source>
        <dbReference type="SAM" id="MobiDB-lite"/>
    </source>
</evidence>
<feature type="domain" description="Glycoside Hydrolase 20C C-terminal" evidence="7">
    <location>
        <begin position="527"/>
        <end position="737"/>
    </location>
</feature>
<dbReference type="CDD" id="cd06565">
    <property type="entry name" value="GH20_GcnA-like"/>
    <property type="match status" value="1"/>
</dbReference>
<dbReference type="Pfam" id="PF18088">
    <property type="entry name" value="Glyco_H_20C_C"/>
    <property type="match status" value="1"/>
</dbReference>
<evidence type="ECO:0000256" key="3">
    <source>
        <dbReference type="ARBA" id="ARBA00012663"/>
    </source>
</evidence>
<dbReference type="InterPro" id="IPR041063">
    <property type="entry name" value="Glyco_H_20C_C"/>
</dbReference>
<dbReference type="Pfam" id="PF00728">
    <property type="entry name" value="Glyco_hydro_20"/>
    <property type="match status" value="1"/>
</dbReference>
<comment type="catalytic activity">
    <reaction evidence="1">
        <text>Hydrolysis of terminal non-reducing N-acetyl-D-hexosamine residues in N-acetyl-beta-D-hexosaminides.</text>
        <dbReference type="EC" id="3.2.1.52"/>
    </reaction>
</comment>
<feature type="compositionally biased region" description="Low complexity" evidence="5">
    <location>
        <begin position="159"/>
        <end position="174"/>
    </location>
</feature>
<dbReference type="Gene3D" id="1.20.120.670">
    <property type="entry name" value="N-acetyl-b-d-glucoasminidase"/>
    <property type="match status" value="1"/>
</dbReference>
<dbReference type="InterPro" id="IPR038901">
    <property type="entry name" value="HEXDC-like"/>
</dbReference>
<accession>A0A511KFH1</accession>
<evidence type="ECO:0000256" key="1">
    <source>
        <dbReference type="ARBA" id="ARBA00001231"/>
    </source>
</evidence>
<evidence type="ECO:0000256" key="4">
    <source>
        <dbReference type="ARBA" id="ARBA00022801"/>
    </source>
</evidence>
<keyword evidence="4 8" id="KW-0378">Hydrolase</keyword>
<gene>
    <name evidence="8" type="ORF">Rt10032_c06g2702</name>
</gene>